<evidence type="ECO:0000256" key="2">
    <source>
        <dbReference type="SAM" id="SignalP"/>
    </source>
</evidence>
<protein>
    <submittedName>
        <fullName evidence="3">DUF3443 domain-containing protein</fullName>
    </submittedName>
</protein>
<dbReference type="AlphaFoldDB" id="A0A848H8Z5"/>
<keyword evidence="4" id="KW-1185">Reference proteome</keyword>
<dbReference type="EMBL" id="JABBFX010000001">
    <property type="protein sequence ID" value="NML44128.1"/>
    <property type="molecule type" value="Genomic_DNA"/>
</dbReference>
<feature type="chain" id="PRO_5033038141" evidence="2">
    <location>
        <begin position="21"/>
        <end position="414"/>
    </location>
</feature>
<feature type="signal peptide" evidence="2">
    <location>
        <begin position="1"/>
        <end position="20"/>
    </location>
</feature>
<gene>
    <name evidence="3" type="ORF">HHL11_10235</name>
</gene>
<name>A0A848H8Z5_9BURK</name>
<sequence>MDLRFRAAACCALAVLLVLAACGGGGDATSTTSSTTSTSNPGGTTTTSGTTTTPAVLASNQVAITVDGGTDGSAINSPFVQVTVCTPGSASCQTIGHILLDTGSYGLRIAASALGGQLSGLPVVKAPDGNALAECAGFVSGFTWGSVRTAEVHMGDEVAQGVPIQVIDDTGAAYASVPSACSSTGSDLGSGAGANGILGVGFLTRDCGADCTTSTAAQQYFSCTTDGSCGASLAPLASQVANPVALFGADNNGLAISLPAVAAGGATRLGGTLTFGIGTAANNALGSAQVFTANGNGNFTTVYQGRSLTAFVDSGSNGIFFHDRSIPSCSSGFYCPSSTLSLTATASGSTQGSAAIAFTVENAGRLSSSIVADHLGGDISGFFDWGLPFFFGRTVFVALRDASTPAGTGPYWAF</sequence>
<proteinExistence type="predicted"/>
<dbReference type="Proteomes" id="UP000541185">
    <property type="component" value="Unassembled WGS sequence"/>
</dbReference>
<dbReference type="Pfam" id="PF11925">
    <property type="entry name" value="DUF3443"/>
    <property type="match status" value="1"/>
</dbReference>
<reference evidence="3 4" key="1">
    <citation type="submission" date="2020-04" db="EMBL/GenBank/DDBJ databases">
        <title>Ramlibacter sp. G-1-2-2 isolated from soil.</title>
        <authorList>
            <person name="Dahal R.H."/>
        </authorList>
    </citation>
    <scope>NUCLEOTIDE SEQUENCE [LARGE SCALE GENOMIC DNA]</scope>
    <source>
        <strain evidence="3 4">G-1-2-2</strain>
    </source>
</reference>
<dbReference type="PROSITE" id="PS51257">
    <property type="entry name" value="PROKAR_LIPOPROTEIN"/>
    <property type="match status" value="1"/>
</dbReference>
<accession>A0A848H8Z5</accession>
<comment type="caution">
    <text evidence="3">The sequence shown here is derived from an EMBL/GenBank/DDBJ whole genome shotgun (WGS) entry which is preliminary data.</text>
</comment>
<keyword evidence="2" id="KW-0732">Signal</keyword>
<dbReference type="InterPro" id="IPR021847">
    <property type="entry name" value="DUF3443"/>
</dbReference>
<feature type="region of interest" description="Disordered" evidence="1">
    <location>
        <begin position="29"/>
        <end position="52"/>
    </location>
</feature>
<evidence type="ECO:0000313" key="4">
    <source>
        <dbReference type="Proteomes" id="UP000541185"/>
    </source>
</evidence>
<organism evidence="3 4">
    <name type="scientific">Ramlibacter agri</name>
    <dbReference type="NCBI Taxonomy" id="2728837"/>
    <lineage>
        <taxon>Bacteria</taxon>
        <taxon>Pseudomonadati</taxon>
        <taxon>Pseudomonadota</taxon>
        <taxon>Betaproteobacteria</taxon>
        <taxon>Burkholderiales</taxon>
        <taxon>Comamonadaceae</taxon>
        <taxon>Ramlibacter</taxon>
    </lineage>
</organism>
<dbReference type="RefSeq" id="WP_169418286.1">
    <property type="nucleotide sequence ID" value="NZ_JABBFX010000001.1"/>
</dbReference>
<evidence type="ECO:0000313" key="3">
    <source>
        <dbReference type="EMBL" id="NML44128.1"/>
    </source>
</evidence>
<evidence type="ECO:0000256" key="1">
    <source>
        <dbReference type="SAM" id="MobiDB-lite"/>
    </source>
</evidence>